<dbReference type="PROSITE" id="PS01124">
    <property type="entry name" value="HTH_ARAC_FAMILY_2"/>
    <property type="match status" value="1"/>
</dbReference>
<dbReference type="Pfam" id="PF00903">
    <property type="entry name" value="Glyoxalase"/>
    <property type="match status" value="1"/>
</dbReference>
<dbReference type="InterPro" id="IPR009057">
    <property type="entry name" value="Homeodomain-like_sf"/>
</dbReference>
<accession>A0ABQ2UD41</accession>
<sequence>MLGPVTPEDLAHLRRARDLMDREYAKPLDVPAMARAALMSPSHFARQFRAAYGETPYGYLMTRRIERAKALLRLGTLSVTEVCVEVGCTSLGSLHRTGGRDPLRLPRKGARLAGRGTGMPPQGPHETEQVSRSVAVPPYLGSRPMKLSHTFLFVHDQDAALKFYRDVIGLEVRTDETVENDYRWLTVGPADQPDIEIGLSRIGPPIPPTDYEALNALLAKGSLQGIIFTVDDVDAKFDQVRAAGAEVLQEPIDQFYGVRDCAFRDPSGNMIRFSSARSAQR</sequence>
<dbReference type="Gene3D" id="1.10.10.60">
    <property type="entry name" value="Homeodomain-like"/>
    <property type="match status" value="1"/>
</dbReference>
<evidence type="ECO:0000256" key="1">
    <source>
        <dbReference type="ARBA" id="ARBA00023015"/>
    </source>
</evidence>
<gene>
    <name evidence="7" type="ORF">GCM10010178_13030</name>
</gene>
<keyword evidence="1" id="KW-0805">Transcription regulation</keyword>
<feature type="domain" description="HTH araC/xylS-type" evidence="5">
    <location>
        <begin position="14"/>
        <end position="112"/>
    </location>
</feature>
<evidence type="ECO:0000313" key="7">
    <source>
        <dbReference type="EMBL" id="GGU22113.1"/>
    </source>
</evidence>
<dbReference type="InterPro" id="IPR004360">
    <property type="entry name" value="Glyas_Fos-R_dOase_dom"/>
</dbReference>
<dbReference type="SUPFAM" id="SSF54593">
    <property type="entry name" value="Glyoxalase/Bleomycin resistance protein/Dihydroxybiphenyl dioxygenase"/>
    <property type="match status" value="1"/>
</dbReference>
<keyword evidence="8" id="KW-1185">Reference proteome</keyword>
<name>A0ABQ2UD41_9PSEU</name>
<dbReference type="PANTHER" id="PTHR46796">
    <property type="entry name" value="HTH-TYPE TRANSCRIPTIONAL ACTIVATOR RHAS-RELATED"/>
    <property type="match status" value="1"/>
</dbReference>
<proteinExistence type="predicted"/>
<dbReference type="Gene3D" id="3.10.180.10">
    <property type="entry name" value="2,3-Dihydroxybiphenyl 1,2-Dioxygenase, domain 1"/>
    <property type="match status" value="1"/>
</dbReference>
<dbReference type="InterPro" id="IPR029068">
    <property type="entry name" value="Glyas_Bleomycin-R_OHBP_Dase"/>
</dbReference>
<feature type="domain" description="VOC" evidence="6">
    <location>
        <begin position="146"/>
        <end position="276"/>
    </location>
</feature>
<dbReference type="InterPro" id="IPR050204">
    <property type="entry name" value="AraC_XylS_family_regulators"/>
</dbReference>
<evidence type="ECO:0000313" key="8">
    <source>
        <dbReference type="Proteomes" id="UP000649573"/>
    </source>
</evidence>
<dbReference type="EMBL" id="BMRE01000002">
    <property type="protein sequence ID" value="GGU22113.1"/>
    <property type="molecule type" value="Genomic_DNA"/>
</dbReference>
<dbReference type="InterPro" id="IPR037523">
    <property type="entry name" value="VOC_core"/>
</dbReference>
<organism evidence="7 8">
    <name type="scientific">Lentzea flava</name>
    <dbReference type="NCBI Taxonomy" id="103732"/>
    <lineage>
        <taxon>Bacteria</taxon>
        <taxon>Bacillati</taxon>
        <taxon>Actinomycetota</taxon>
        <taxon>Actinomycetes</taxon>
        <taxon>Pseudonocardiales</taxon>
        <taxon>Pseudonocardiaceae</taxon>
        <taxon>Lentzea</taxon>
    </lineage>
</organism>
<dbReference type="SUPFAM" id="SSF46689">
    <property type="entry name" value="Homeodomain-like"/>
    <property type="match status" value="1"/>
</dbReference>
<evidence type="ECO:0000259" key="5">
    <source>
        <dbReference type="PROSITE" id="PS01124"/>
    </source>
</evidence>
<feature type="region of interest" description="Disordered" evidence="4">
    <location>
        <begin position="97"/>
        <end position="130"/>
    </location>
</feature>
<dbReference type="SMART" id="SM00342">
    <property type="entry name" value="HTH_ARAC"/>
    <property type="match status" value="1"/>
</dbReference>
<dbReference type="Proteomes" id="UP000649573">
    <property type="component" value="Unassembled WGS sequence"/>
</dbReference>
<dbReference type="Pfam" id="PF12833">
    <property type="entry name" value="HTH_18"/>
    <property type="match status" value="1"/>
</dbReference>
<evidence type="ECO:0000256" key="2">
    <source>
        <dbReference type="ARBA" id="ARBA00023125"/>
    </source>
</evidence>
<comment type="caution">
    <text evidence="7">The sequence shown here is derived from an EMBL/GenBank/DDBJ whole genome shotgun (WGS) entry which is preliminary data.</text>
</comment>
<evidence type="ECO:0000256" key="4">
    <source>
        <dbReference type="SAM" id="MobiDB-lite"/>
    </source>
</evidence>
<dbReference type="InterPro" id="IPR018060">
    <property type="entry name" value="HTH_AraC"/>
</dbReference>
<dbReference type="PROSITE" id="PS51819">
    <property type="entry name" value="VOC"/>
    <property type="match status" value="1"/>
</dbReference>
<protein>
    <submittedName>
        <fullName evidence="7">Uncharacterized protein</fullName>
    </submittedName>
</protein>
<reference evidence="8" key="1">
    <citation type="journal article" date="2019" name="Int. J. Syst. Evol. Microbiol.">
        <title>The Global Catalogue of Microorganisms (GCM) 10K type strain sequencing project: providing services to taxonomists for standard genome sequencing and annotation.</title>
        <authorList>
            <consortium name="The Broad Institute Genomics Platform"/>
            <consortium name="The Broad Institute Genome Sequencing Center for Infectious Disease"/>
            <person name="Wu L."/>
            <person name="Ma J."/>
        </authorList>
    </citation>
    <scope>NUCLEOTIDE SEQUENCE [LARGE SCALE GENOMIC DNA]</scope>
    <source>
        <strain evidence="8">JCM 3296</strain>
    </source>
</reference>
<keyword evidence="3" id="KW-0804">Transcription</keyword>
<dbReference type="CDD" id="cd07263">
    <property type="entry name" value="VOC_like"/>
    <property type="match status" value="1"/>
</dbReference>
<keyword evidence="2" id="KW-0238">DNA-binding</keyword>
<evidence type="ECO:0000256" key="3">
    <source>
        <dbReference type="ARBA" id="ARBA00023163"/>
    </source>
</evidence>
<evidence type="ECO:0000259" key="6">
    <source>
        <dbReference type="PROSITE" id="PS51819"/>
    </source>
</evidence>